<reference evidence="2" key="1">
    <citation type="submission" date="2020-05" db="EMBL/GenBank/DDBJ databases">
        <title>Mycena genomes resolve the evolution of fungal bioluminescence.</title>
        <authorList>
            <person name="Tsai I.J."/>
        </authorList>
    </citation>
    <scope>NUCLEOTIDE SEQUENCE</scope>
    <source>
        <strain evidence="2">160909Yilan</strain>
    </source>
</reference>
<keyword evidence="3" id="KW-1185">Reference proteome</keyword>
<dbReference type="OrthoDB" id="3037697at2759"/>
<dbReference type="Proteomes" id="UP000623467">
    <property type="component" value="Unassembled WGS sequence"/>
</dbReference>
<evidence type="ECO:0000313" key="2">
    <source>
        <dbReference type="EMBL" id="KAF7348249.1"/>
    </source>
</evidence>
<comment type="caution">
    <text evidence="2">The sequence shown here is derived from an EMBL/GenBank/DDBJ whole genome shotgun (WGS) entry which is preliminary data.</text>
</comment>
<dbReference type="AlphaFoldDB" id="A0A8H7CS37"/>
<proteinExistence type="predicted"/>
<sequence length="428" mass="47934">MSVQELRARITKLDTEIDLQKEVLRKLERDKSLVQRQLNAVFDPIARLSLEICSEIFRQCLRGPIAQPGADAAPVQLLTVCNTWTDIALSTPDLWVGIEIQIPCTEGMKQLLPIWFQRARNRPVSVLLHGDFSDWDDSESAAVIWQHGVQLKRLKTSYNYLVDDDWNYYARHIHLFGGAAPEPLSSLEHLEIDCSLEDGGYLADDILELLRLAPNIVECVLGCLSIGHMSDAKPVVHTSLRRLTFGTPSERPDSNDCILNKLSLPALEALSLPRHFISDDDLLRFLKRSAPPLQEMTMKWGPGTIDPTHLRECVHLIPSLARFEIWGPHAEALADLFATLADCPSLLPNLDRLTIHNMPYGSRVLSNSAWKFLLRAVSARRIQLHLLGSFLQPPPTDILAALRELVGDGVEILISGPKDRDLISESPS</sequence>
<protein>
    <submittedName>
        <fullName evidence="2">F-box domain-containing protein</fullName>
    </submittedName>
</protein>
<dbReference type="EMBL" id="JACAZH010000017">
    <property type="protein sequence ID" value="KAF7348249.1"/>
    <property type="molecule type" value="Genomic_DNA"/>
</dbReference>
<evidence type="ECO:0000256" key="1">
    <source>
        <dbReference type="SAM" id="Coils"/>
    </source>
</evidence>
<dbReference type="Gene3D" id="3.80.10.10">
    <property type="entry name" value="Ribonuclease Inhibitor"/>
    <property type="match status" value="1"/>
</dbReference>
<gene>
    <name evidence="2" type="ORF">MSAN_01778500</name>
</gene>
<accession>A0A8H7CS37</accession>
<name>A0A8H7CS37_9AGAR</name>
<organism evidence="2 3">
    <name type="scientific">Mycena sanguinolenta</name>
    <dbReference type="NCBI Taxonomy" id="230812"/>
    <lineage>
        <taxon>Eukaryota</taxon>
        <taxon>Fungi</taxon>
        <taxon>Dikarya</taxon>
        <taxon>Basidiomycota</taxon>
        <taxon>Agaricomycotina</taxon>
        <taxon>Agaricomycetes</taxon>
        <taxon>Agaricomycetidae</taxon>
        <taxon>Agaricales</taxon>
        <taxon>Marasmiineae</taxon>
        <taxon>Mycenaceae</taxon>
        <taxon>Mycena</taxon>
    </lineage>
</organism>
<feature type="coiled-coil region" evidence="1">
    <location>
        <begin position="3"/>
        <end position="37"/>
    </location>
</feature>
<dbReference type="SUPFAM" id="SSF52047">
    <property type="entry name" value="RNI-like"/>
    <property type="match status" value="1"/>
</dbReference>
<dbReference type="InterPro" id="IPR032675">
    <property type="entry name" value="LRR_dom_sf"/>
</dbReference>
<evidence type="ECO:0000313" key="3">
    <source>
        <dbReference type="Proteomes" id="UP000623467"/>
    </source>
</evidence>
<keyword evidence="1" id="KW-0175">Coiled coil</keyword>